<dbReference type="PANTHER" id="PTHR42718">
    <property type="entry name" value="MAJOR FACILITATOR SUPERFAMILY MULTIDRUG TRANSPORTER MFSC"/>
    <property type="match status" value="1"/>
</dbReference>
<feature type="transmembrane region" description="Helical" evidence="7">
    <location>
        <begin position="303"/>
        <end position="321"/>
    </location>
</feature>
<name>A0ABP5BST8_9MICO</name>
<dbReference type="Proteomes" id="UP001499933">
    <property type="component" value="Unassembled WGS sequence"/>
</dbReference>
<feature type="transmembrane region" description="Helical" evidence="7">
    <location>
        <begin position="58"/>
        <end position="75"/>
    </location>
</feature>
<dbReference type="Pfam" id="PF07690">
    <property type="entry name" value="MFS_1"/>
    <property type="match status" value="1"/>
</dbReference>
<evidence type="ECO:0000259" key="8">
    <source>
        <dbReference type="PROSITE" id="PS50850"/>
    </source>
</evidence>
<dbReference type="Gene3D" id="1.20.1250.20">
    <property type="entry name" value="MFS general substrate transporter like domains"/>
    <property type="match status" value="1"/>
</dbReference>
<keyword evidence="4 7" id="KW-0812">Transmembrane</keyword>
<evidence type="ECO:0000256" key="3">
    <source>
        <dbReference type="ARBA" id="ARBA00022475"/>
    </source>
</evidence>
<evidence type="ECO:0000256" key="5">
    <source>
        <dbReference type="ARBA" id="ARBA00022989"/>
    </source>
</evidence>
<organism evidence="9 10">
    <name type="scientific">Microbacterium deminutum</name>
    <dbReference type="NCBI Taxonomy" id="344164"/>
    <lineage>
        <taxon>Bacteria</taxon>
        <taxon>Bacillati</taxon>
        <taxon>Actinomycetota</taxon>
        <taxon>Actinomycetes</taxon>
        <taxon>Micrococcales</taxon>
        <taxon>Microbacteriaceae</taxon>
        <taxon>Microbacterium</taxon>
    </lineage>
</organism>
<feature type="transmembrane region" description="Helical" evidence="7">
    <location>
        <begin position="235"/>
        <end position="254"/>
    </location>
</feature>
<feature type="transmembrane region" description="Helical" evidence="7">
    <location>
        <begin position="171"/>
        <end position="191"/>
    </location>
</feature>
<dbReference type="RefSeq" id="WP_344092022.1">
    <property type="nucleotide sequence ID" value="NZ_BAAAOG010000001.1"/>
</dbReference>
<feature type="transmembrane region" description="Helical" evidence="7">
    <location>
        <begin position="333"/>
        <end position="355"/>
    </location>
</feature>
<dbReference type="InterPro" id="IPR004638">
    <property type="entry name" value="EmrB-like"/>
</dbReference>
<proteinExistence type="predicted"/>
<evidence type="ECO:0000256" key="1">
    <source>
        <dbReference type="ARBA" id="ARBA00004651"/>
    </source>
</evidence>
<comment type="caution">
    <text evidence="9">The sequence shown here is derived from an EMBL/GenBank/DDBJ whole genome shotgun (WGS) entry which is preliminary data.</text>
</comment>
<keyword evidence="3" id="KW-1003">Cell membrane</keyword>
<keyword evidence="5 7" id="KW-1133">Transmembrane helix</keyword>
<dbReference type="InterPro" id="IPR036259">
    <property type="entry name" value="MFS_trans_sf"/>
</dbReference>
<feature type="transmembrane region" description="Helical" evidence="7">
    <location>
        <begin position="107"/>
        <end position="129"/>
    </location>
</feature>
<evidence type="ECO:0000256" key="2">
    <source>
        <dbReference type="ARBA" id="ARBA00022448"/>
    </source>
</evidence>
<feature type="transmembrane region" description="Helical" evidence="7">
    <location>
        <begin position="367"/>
        <end position="389"/>
    </location>
</feature>
<dbReference type="PROSITE" id="PS50850">
    <property type="entry name" value="MFS"/>
    <property type="match status" value="1"/>
</dbReference>
<dbReference type="InterPro" id="IPR020846">
    <property type="entry name" value="MFS_dom"/>
</dbReference>
<dbReference type="Gene3D" id="1.20.1720.10">
    <property type="entry name" value="Multidrug resistance protein D"/>
    <property type="match status" value="1"/>
</dbReference>
<feature type="transmembrane region" description="Helical" evidence="7">
    <location>
        <begin position="401"/>
        <end position="422"/>
    </location>
</feature>
<comment type="subcellular location">
    <subcellularLocation>
        <location evidence="1">Cell membrane</location>
        <topology evidence="1">Multi-pass membrane protein</topology>
    </subcellularLocation>
</comment>
<feature type="transmembrane region" description="Helical" evidence="7">
    <location>
        <begin position="82"/>
        <end position="101"/>
    </location>
</feature>
<evidence type="ECO:0000313" key="10">
    <source>
        <dbReference type="Proteomes" id="UP001499933"/>
    </source>
</evidence>
<gene>
    <name evidence="9" type="ORF">GCM10009776_11040</name>
</gene>
<accession>A0ABP5BST8</accession>
<dbReference type="NCBIfam" id="TIGR00711">
    <property type="entry name" value="efflux_EmrB"/>
    <property type="match status" value="1"/>
</dbReference>
<dbReference type="InterPro" id="IPR011701">
    <property type="entry name" value="MFS"/>
</dbReference>
<feature type="transmembrane region" description="Helical" evidence="7">
    <location>
        <begin position="442"/>
        <end position="460"/>
    </location>
</feature>
<feature type="transmembrane region" description="Helical" evidence="7">
    <location>
        <begin position="275"/>
        <end position="297"/>
    </location>
</feature>
<dbReference type="SUPFAM" id="SSF103473">
    <property type="entry name" value="MFS general substrate transporter"/>
    <property type="match status" value="1"/>
</dbReference>
<feature type="domain" description="Major facilitator superfamily (MFS) profile" evidence="8">
    <location>
        <begin position="16"/>
        <end position="465"/>
    </location>
</feature>
<evidence type="ECO:0000313" key="9">
    <source>
        <dbReference type="EMBL" id="GAA1950784.1"/>
    </source>
</evidence>
<feature type="transmembrane region" description="Helical" evidence="7">
    <location>
        <begin position="141"/>
        <end position="165"/>
    </location>
</feature>
<feature type="transmembrane region" description="Helical" evidence="7">
    <location>
        <begin position="12"/>
        <end position="38"/>
    </location>
</feature>
<keyword evidence="10" id="KW-1185">Reference proteome</keyword>
<protein>
    <submittedName>
        <fullName evidence="9">MDR family MFS transporter</fullName>
    </submittedName>
</protein>
<dbReference type="CDD" id="cd17503">
    <property type="entry name" value="MFS_LmrB_MDR_like"/>
    <property type="match status" value="1"/>
</dbReference>
<dbReference type="PANTHER" id="PTHR42718:SF46">
    <property type="entry name" value="BLR6921 PROTEIN"/>
    <property type="match status" value="1"/>
</dbReference>
<keyword evidence="2" id="KW-0813">Transport</keyword>
<evidence type="ECO:0000256" key="7">
    <source>
        <dbReference type="SAM" id="Phobius"/>
    </source>
</evidence>
<evidence type="ECO:0000256" key="4">
    <source>
        <dbReference type="ARBA" id="ARBA00022692"/>
    </source>
</evidence>
<feature type="transmembrane region" description="Helical" evidence="7">
    <location>
        <begin position="203"/>
        <end position="223"/>
    </location>
</feature>
<reference evidence="10" key="1">
    <citation type="journal article" date="2019" name="Int. J. Syst. Evol. Microbiol.">
        <title>The Global Catalogue of Microorganisms (GCM) 10K type strain sequencing project: providing services to taxonomists for standard genome sequencing and annotation.</title>
        <authorList>
            <consortium name="The Broad Institute Genomics Platform"/>
            <consortium name="The Broad Institute Genome Sequencing Center for Infectious Disease"/>
            <person name="Wu L."/>
            <person name="Ma J."/>
        </authorList>
    </citation>
    <scope>NUCLEOTIDE SEQUENCE [LARGE SCALE GENOMIC DNA]</scope>
    <source>
        <strain evidence="10">JCM 14901</strain>
    </source>
</reference>
<keyword evidence="6 7" id="KW-0472">Membrane</keyword>
<dbReference type="EMBL" id="BAAAOG010000001">
    <property type="protein sequence ID" value="GAA1950784.1"/>
    <property type="molecule type" value="Genomic_DNA"/>
</dbReference>
<sequence length="485" mass="50251">MSSTPAPAVPRRAIITALVLMVGGLAVIFDSTIVSIALKTLAQELSVPVSTIQWVSTAYLLALGVTIPVVGWAQARIGGKRLWMIALTIFLAASIACSLAWSAPSLIVFRIAQGIGGGLMMPLMATLAIQQVPRGVGLGRLMAVVSLPAALGPILGPTIGGLILNWLDWRWLFWVNVPFCLVGLVLAWRVLPADPPAGRTKLDLVGLLLISPALVGILYGLSNVSQDGGFSRPDVWAPVVAGMVLFVAFVLVEIRRPAGALVDVLLLRRRPVASSSAVLFLSGASLYGSMLLLPLFFQTVRGLEVLAAALVLIPQGVGALLSRTLAGRLTDSLGARVVAIAGFAVMGLATVPFAMADASTSELWLGGVLLVRGFGMGAVMIPVMSVAFLGLERDEVPHGSIITRLAQQVGGAFGVAILAVILETAVGGATDIAGVTAGFAVAFWWAVGFTVVAIGVCFALPRKPVAELARTAPAEELEPTAADGA</sequence>
<evidence type="ECO:0000256" key="6">
    <source>
        <dbReference type="ARBA" id="ARBA00023136"/>
    </source>
</evidence>